<dbReference type="Pfam" id="PF08240">
    <property type="entry name" value="ADH_N"/>
    <property type="match status" value="1"/>
</dbReference>
<dbReference type="CDD" id="cd08249">
    <property type="entry name" value="enoyl_reductase_like"/>
    <property type="match status" value="1"/>
</dbReference>
<dbReference type="PANTHER" id="PTHR45348">
    <property type="entry name" value="HYPOTHETICAL OXIDOREDUCTASE (EUROFUNG)"/>
    <property type="match status" value="1"/>
</dbReference>
<accession>A0A0U5CH89</accession>
<reference evidence="5" key="1">
    <citation type="journal article" date="2016" name="Genome Announc.">
        <title>Draft genome sequences of fungus Aspergillus calidoustus.</title>
        <authorList>
            <person name="Horn F."/>
            <person name="Linde J."/>
            <person name="Mattern D.J."/>
            <person name="Walther G."/>
            <person name="Guthke R."/>
            <person name="Scherlach K."/>
            <person name="Martin K."/>
            <person name="Brakhage A.A."/>
            <person name="Petzke L."/>
            <person name="Valiante V."/>
        </authorList>
    </citation>
    <scope>NUCLEOTIDE SEQUENCE [LARGE SCALE GENOMIC DNA]</scope>
    <source>
        <strain evidence="5">SF006504</strain>
    </source>
</reference>
<keyword evidence="5" id="KW-1185">Reference proteome</keyword>
<dbReference type="OrthoDB" id="48317at2759"/>
<dbReference type="SMART" id="SM00829">
    <property type="entry name" value="PKS_ER"/>
    <property type="match status" value="1"/>
</dbReference>
<proteinExistence type="inferred from homology"/>
<name>A0A0U5CH89_ASPCI</name>
<dbReference type="Gene3D" id="3.90.180.10">
    <property type="entry name" value="Medium-chain alcohol dehydrogenases, catalytic domain"/>
    <property type="match status" value="1"/>
</dbReference>
<dbReference type="EMBL" id="CDMC01000017">
    <property type="protein sequence ID" value="CEL10122.1"/>
    <property type="molecule type" value="Genomic_DNA"/>
</dbReference>
<dbReference type="InterPro" id="IPR011032">
    <property type="entry name" value="GroES-like_sf"/>
</dbReference>
<dbReference type="InterPro" id="IPR047122">
    <property type="entry name" value="Trans-enoyl_RdTase-like"/>
</dbReference>
<evidence type="ECO:0000313" key="5">
    <source>
        <dbReference type="Proteomes" id="UP000054771"/>
    </source>
</evidence>
<evidence type="ECO:0000313" key="4">
    <source>
        <dbReference type="EMBL" id="CEL10122.1"/>
    </source>
</evidence>
<evidence type="ECO:0000256" key="2">
    <source>
        <dbReference type="ARBA" id="ARBA00023002"/>
    </source>
</evidence>
<dbReference type="AlphaFoldDB" id="A0A0U5CH89"/>
<feature type="domain" description="Enoyl reductase (ER)" evidence="3">
    <location>
        <begin position="15"/>
        <end position="348"/>
    </location>
</feature>
<dbReference type="InterPro" id="IPR013149">
    <property type="entry name" value="ADH-like_C"/>
</dbReference>
<evidence type="ECO:0000256" key="1">
    <source>
        <dbReference type="ARBA" id="ARBA00008072"/>
    </source>
</evidence>
<sequence length="350" mass="36367">MTATTNQAAWLVKAGSPLEVGDAPMPSPRPGEIVVKNAAIAINPLDTHMQDVGVFVQEWPAIIGCDVAGEVYEVGPDVTRFKKGDRVAGHAINLTTGRPQDGAYALFTVVPAEKAAILPESISFTEGAVLPLALEAAICALCLRIPGEALPGVPTPALSLPYPSLDENAKPTGKALIIYGGTSAVGSMTTQIATAAGIHVISIAGKDNFKLSKTCGAVAVIDYKDTDVVAQAVDAVRRSTLEFIGIFDAISTSSTYAHDIEILEKLGGGHLAAVHPPPAEVPENVKAGMIFAVNEVAAPVWREYVTPALKSGRLQCLPKPILVGKGLGSIQGALEKMREGVSAGKIVVEL</sequence>
<comment type="similarity">
    <text evidence="1">Belongs to the zinc-containing alcohol dehydrogenase family.</text>
</comment>
<dbReference type="SUPFAM" id="SSF50129">
    <property type="entry name" value="GroES-like"/>
    <property type="match status" value="1"/>
</dbReference>
<dbReference type="SUPFAM" id="SSF51735">
    <property type="entry name" value="NAD(P)-binding Rossmann-fold domains"/>
    <property type="match status" value="1"/>
</dbReference>
<dbReference type="Pfam" id="PF00107">
    <property type="entry name" value="ADH_zinc_N"/>
    <property type="match status" value="1"/>
</dbReference>
<dbReference type="InterPro" id="IPR013154">
    <property type="entry name" value="ADH-like_N"/>
</dbReference>
<dbReference type="InterPro" id="IPR036291">
    <property type="entry name" value="NAD(P)-bd_dom_sf"/>
</dbReference>
<gene>
    <name evidence="4" type="ORF">ASPCAL13247</name>
</gene>
<dbReference type="InterPro" id="IPR020843">
    <property type="entry name" value="ER"/>
</dbReference>
<dbReference type="Proteomes" id="UP000054771">
    <property type="component" value="Unassembled WGS sequence"/>
</dbReference>
<dbReference type="GO" id="GO:0016651">
    <property type="term" value="F:oxidoreductase activity, acting on NAD(P)H"/>
    <property type="evidence" value="ECO:0007669"/>
    <property type="project" value="InterPro"/>
</dbReference>
<dbReference type="STRING" id="454130.A0A0U5CH89"/>
<dbReference type="OMA" id="LDCHMQD"/>
<keyword evidence="2" id="KW-0560">Oxidoreductase</keyword>
<organism evidence="4 5">
    <name type="scientific">Aspergillus calidoustus</name>
    <dbReference type="NCBI Taxonomy" id="454130"/>
    <lineage>
        <taxon>Eukaryota</taxon>
        <taxon>Fungi</taxon>
        <taxon>Dikarya</taxon>
        <taxon>Ascomycota</taxon>
        <taxon>Pezizomycotina</taxon>
        <taxon>Eurotiomycetes</taxon>
        <taxon>Eurotiomycetidae</taxon>
        <taxon>Eurotiales</taxon>
        <taxon>Aspergillaceae</taxon>
        <taxon>Aspergillus</taxon>
        <taxon>Aspergillus subgen. Nidulantes</taxon>
    </lineage>
</organism>
<protein>
    <recommendedName>
        <fullName evidence="3">Enoyl reductase (ER) domain-containing protein</fullName>
    </recommendedName>
</protein>
<dbReference type="PANTHER" id="PTHR45348:SF2">
    <property type="entry name" value="ZINC-TYPE ALCOHOL DEHYDROGENASE-LIKE PROTEIN C2E1P3.01"/>
    <property type="match status" value="1"/>
</dbReference>
<evidence type="ECO:0000259" key="3">
    <source>
        <dbReference type="SMART" id="SM00829"/>
    </source>
</evidence>
<dbReference type="Gene3D" id="3.40.50.720">
    <property type="entry name" value="NAD(P)-binding Rossmann-like Domain"/>
    <property type="match status" value="1"/>
</dbReference>